<dbReference type="Pfam" id="PF03318">
    <property type="entry name" value="ETX_MTX2"/>
    <property type="match status" value="1"/>
</dbReference>
<dbReference type="EMBL" id="JACVVK020000210">
    <property type="protein sequence ID" value="KAK7484436.1"/>
    <property type="molecule type" value="Genomic_DNA"/>
</dbReference>
<organism evidence="2 3">
    <name type="scientific">Batillaria attramentaria</name>
    <dbReference type="NCBI Taxonomy" id="370345"/>
    <lineage>
        <taxon>Eukaryota</taxon>
        <taxon>Metazoa</taxon>
        <taxon>Spiralia</taxon>
        <taxon>Lophotrochozoa</taxon>
        <taxon>Mollusca</taxon>
        <taxon>Gastropoda</taxon>
        <taxon>Caenogastropoda</taxon>
        <taxon>Sorbeoconcha</taxon>
        <taxon>Cerithioidea</taxon>
        <taxon>Batillariidae</taxon>
        <taxon>Batillaria</taxon>
    </lineage>
</organism>
<dbReference type="CDD" id="cd20237">
    <property type="entry name" value="PFM_LIN24-like"/>
    <property type="match status" value="1"/>
</dbReference>
<comment type="caution">
    <text evidence="2">The sequence shown here is derived from an EMBL/GenBank/DDBJ whole genome shotgun (WGS) entry which is preliminary data.</text>
</comment>
<feature type="region of interest" description="Disordered" evidence="1">
    <location>
        <begin position="73"/>
        <end position="108"/>
    </location>
</feature>
<feature type="compositionally biased region" description="Basic and acidic residues" evidence="1">
    <location>
        <begin position="94"/>
        <end position="108"/>
    </location>
</feature>
<dbReference type="Proteomes" id="UP001519460">
    <property type="component" value="Unassembled WGS sequence"/>
</dbReference>
<dbReference type="SUPFAM" id="SSF56973">
    <property type="entry name" value="Aerolisin/ETX pore-forming domain"/>
    <property type="match status" value="1"/>
</dbReference>
<reference evidence="2 3" key="1">
    <citation type="journal article" date="2023" name="Sci. Data">
        <title>Genome assembly of the Korean intertidal mud-creeper Batillaria attramentaria.</title>
        <authorList>
            <person name="Patra A.K."/>
            <person name="Ho P.T."/>
            <person name="Jun S."/>
            <person name="Lee S.J."/>
            <person name="Kim Y."/>
            <person name="Won Y.J."/>
        </authorList>
    </citation>
    <scope>NUCLEOTIDE SEQUENCE [LARGE SCALE GENOMIC DNA]</scope>
    <source>
        <strain evidence="2">Wonlab-2016</strain>
    </source>
</reference>
<dbReference type="PANTHER" id="PTHR39369">
    <property type="entry name" value="LIN-24 (TWENTY-FOUR) LIKE"/>
    <property type="match status" value="1"/>
</dbReference>
<name>A0ABD0KBD3_9CAEN</name>
<proteinExistence type="predicted"/>
<dbReference type="Gene3D" id="2.170.15.10">
    <property type="entry name" value="Proaerolysin, chain A, domain 3"/>
    <property type="match status" value="1"/>
</dbReference>
<dbReference type="PANTHER" id="PTHR39369:SF6">
    <property type="entry name" value="LIN-24 (TWENTY-FOUR) LIKE"/>
    <property type="match status" value="1"/>
</dbReference>
<keyword evidence="3" id="KW-1185">Reference proteome</keyword>
<evidence type="ECO:0000256" key="1">
    <source>
        <dbReference type="SAM" id="MobiDB-lite"/>
    </source>
</evidence>
<dbReference type="AlphaFoldDB" id="A0ABD0KBD3"/>
<evidence type="ECO:0000313" key="3">
    <source>
        <dbReference type="Proteomes" id="UP001519460"/>
    </source>
</evidence>
<evidence type="ECO:0000313" key="2">
    <source>
        <dbReference type="EMBL" id="KAK7484436.1"/>
    </source>
</evidence>
<accession>A0ABD0KBD3</accession>
<gene>
    <name evidence="2" type="ORF">BaRGS_00024321</name>
</gene>
<protein>
    <submittedName>
        <fullName evidence="2">Uncharacterized protein</fullName>
    </submittedName>
</protein>
<dbReference type="InterPro" id="IPR004991">
    <property type="entry name" value="Aerolysin-like"/>
</dbReference>
<sequence>MGCCQSQEKEDPAPLIVDVQKTIADSVWDMFYYSESRFRRPFLKRKDFTVEVPMNYYHFEETDQEFNVKRQPLSGAQQGTSGKGKSLLAGKQLTHRDKTSPEHMGLETDFKNSTSEKQTYNFKFEKTRKASLNVSYQRGFSFGNKTSFSVGLPKILADGKVGTEFDMHINVTKTTQETFEESLTTSATSDITVAPYSRYTASVVMEERMLLAEFKVCLISSEPRVNERDAIRRGSRVDEVWVMMVMPSKEARAFVKNKRGQNVFFYSVKDLTEFFPNQTLRDEQGKVLRQDAVQFLVEGVVDGMQLASHRINLIGHDISREEVRAIE</sequence>